<proteinExistence type="predicted"/>
<dbReference type="InterPro" id="IPR059024">
    <property type="entry name" value="SYNRG_C"/>
</dbReference>
<reference evidence="3" key="1">
    <citation type="submission" date="2017-02" db="UniProtKB">
        <authorList>
            <consortium name="WormBaseParasite"/>
        </authorList>
    </citation>
    <scope>IDENTIFICATION</scope>
</reference>
<keyword evidence="2" id="KW-1185">Reference proteome</keyword>
<dbReference type="AlphaFoldDB" id="A0A0N4Z250"/>
<dbReference type="WBParaSite" id="PTRK_0000094500.1">
    <property type="protein sequence ID" value="PTRK_0000094500.1"/>
    <property type="gene ID" value="PTRK_0000094500"/>
</dbReference>
<dbReference type="Proteomes" id="UP000038045">
    <property type="component" value="Unplaced"/>
</dbReference>
<dbReference type="InterPro" id="IPR039656">
    <property type="entry name" value="SYNRG"/>
</dbReference>
<evidence type="ECO:0000259" key="1">
    <source>
        <dbReference type="Pfam" id="PF25999"/>
    </source>
</evidence>
<feature type="domain" description="Synergin gamma C-terminal" evidence="1">
    <location>
        <begin position="129"/>
        <end position="278"/>
    </location>
</feature>
<dbReference type="Pfam" id="PF25999">
    <property type="entry name" value="SYNRG_C"/>
    <property type="match status" value="1"/>
</dbReference>
<dbReference type="GO" id="GO:0030130">
    <property type="term" value="C:clathrin coat of trans-Golgi network vesicle"/>
    <property type="evidence" value="ECO:0007669"/>
    <property type="project" value="TreeGrafter"/>
</dbReference>
<protein>
    <recommendedName>
        <fullName evidence="1">Synergin gamma C-terminal domain-containing protein</fullName>
    </recommendedName>
</protein>
<dbReference type="STRING" id="131310.A0A0N4Z250"/>
<dbReference type="PANTHER" id="PTHR15463">
    <property type="entry name" value="AP1 GAMMA SUBUNIT BINDING PROTEIN 1"/>
    <property type="match status" value="1"/>
</dbReference>
<sequence length="283" mass="32322">MLTSQLPIEILKEILYFVNKVTPEKLTRQEFYSCLALIALAQKKQTISDLSSATQLPIPFLQTYQAVTSMGSIEMENKNIKDHILRKPKTNDSNIININMPFFNNSHSSSSNNLSNNILINKEHYENIILYNWIKIIDKSVDIIDNANCILTKSISLSSDVSRTKKGIMFIASLYAIHQVVKRIAASVNILGENGSKLLSKIQTFGEIWANLLELTFFNEAIEKNTSDQRKYDFKKENINCCLCLRSITSCIISFNNFSYHSECGNFWINFISSPLPNHYIQM</sequence>
<evidence type="ECO:0000313" key="3">
    <source>
        <dbReference type="WBParaSite" id="PTRK_0000094500.1"/>
    </source>
</evidence>
<evidence type="ECO:0000313" key="2">
    <source>
        <dbReference type="Proteomes" id="UP000038045"/>
    </source>
</evidence>
<dbReference type="Gene3D" id="1.10.238.10">
    <property type="entry name" value="EF-hand"/>
    <property type="match status" value="1"/>
</dbReference>
<name>A0A0N4Z250_PARTI</name>
<accession>A0A0N4Z250</accession>
<dbReference type="PANTHER" id="PTHR15463:SF2">
    <property type="entry name" value="SYNERGIN GAMMA"/>
    <property type="match status" value="1"/>
</dbReference>
<organism evidence="2 3">
    <name type="scientific">Parastrongyloides trichosuri</name>
    <name type="common">Possum-specific nematode worm</name>
    <dbReference type="NCBI Taxonomy" id="131310"/>
    <lineage>
        <taxon>Eukaryota</taxon>
        <taxon>Metazoa</taxon>
        <taxon>Ecdysozoa</taxon>
        <taxon>Nematoda</taxon>
        <taxon>Chromadorea</taxon>
        <taxon>Rhabditida</taxon>
        <taxon>Tylenchina</taxon>
        <taxon>Panagrolaimomorpha</taxon>
        <taxon>Strongyloidoidea</taxon>
        <taxon>Strongyloididae</taxon>
        <taxon>Parastrongyloides</taxon>
    </lineage>
</organism>